<accession>A0A3R8L119</accession>
<gene>
    <name evidence="3" type="ORF">EBB54_16040</name>
</gene>
<dbReference type="AlphaFoldDB" id="A0A3R8L119"/>
<dbReference type="InterPro" id="IPR050807">
    <property type="entry name" value="TransReg_Diox_bact_type"/>
</dbReference>
<dbReference type="PANTHER" id="PTHR46797:SF1">
    <property type="entry name" value="METHYLPHOSPHONATE SYNTHASE"/>
    <property type="match status" value="1"/>
</dbReference>
<organism evidence="3 4">
    <name type="scientific">Schaedlerella arabinosiphila</name>
    <dbReference type="NCBI Taxonomy" id="2044587"/>
    <lineage>
        <taxon>Bacteria</taxon>
        <taxon>Bacillati</taxon>
        <taxon>Bacillota</taxon>
        <taxon>Clostridia</taxon>
        <taxon>Lachnospirales</taxon>
        <taxon>Lachnospiraceae</taxon>
        <taxon>Schaedlerella</taxon>
    </lineage>
</organism>
<dbReference type="RefSeq" id="WP_125128148.1">
    <property type="nucleotide sequence ID" value="NZ_RHJS01000002.1"/>
</dbReference>
<dbReference type="Pfam" id="PF01381">
    <property type="entry name" value="HTH_3"/>
    <property type="match status" value="1"/>
</dbReference>
<dbReference type="GO" id="GO:0003677">
    <property type="term" value="F:DNA binding"/>
    <property type="evidence" value="ECO:0007669"/>
    <property type="project" value="UniProtKB-KW"/>
</dbReference>
<keyword evidence="1" id="KW-0238">DNA-binding</keyword>
<comment type="caution">
    <text evidence="3">The sequence shown here is derived from an EMBL/GenBank/DDBJ whole genome shotgun (WGS) entry which is preliminary data.</text>
</comment>
<dbReference type="PANTHER" id="PTHR46797">
    <property type="entry name" value="HTH-TYPE TRANSCRIPTIONAL REGULATOR"/>
    <property type="match status" value="1"/>
</dbReference>
<dbReference type="EMBL" id="RHJS01000002">
    <property type="protein sequence ID" value="RRK32701.1"/>
    <property type="molecule type" value="Genomic_DNA"/>
</dbReference>
<feature type="domain" description="HTH cro/C1-type" evidence="2">
    <location>
        <begin position="49"/>
        <end position="105"/>
    </location>
</feature>
<keyword evidence="4" id="KW-1185">Reference proteome</keyword>
<dbReference type="GO" id="GO:0003700">
    <property type="term" value="F:DNA-binding transcription factor activity"/>
    <property type="evidence" value="ECO:0007669"/>
    <property type="project" value="TreeGrafter"/>
</dbReference>
<dbReference type="PROSITE" id="PS50943">
    <property type="entry name" value="HTH_CROC1"/>
    <property type="match status" value="1"/>
</dbReference>
<evidence type="ECO:0000259" key="2">
    <source>
        <dbReference type="PROSITE" id="PS50943"/>
    </source>
</evidence>
<protein>
    <submittedName>
        <fullName evidence="3">XRE family transcriptional regulator</fullName>
    </submittedName>
</protein>
<dbReference type="SUPFAM" id="SSF47413">
    <property type="entry name" value="lambda repressor-like DNA-binding domains"/>
    <property type="match status" value="1"/>
</dbReference>
<evidence type="ECO:0000313" key="4">
    <source>
        <dbReference type="Proteomes" id="UP000274920"/>
    </source>
</evidence>
<dbReference type="InterPro" id="IPR001387">
    <property type="entry name" value="Cro/C1-type_HTH"/>
</dbReference>
<evidence type="ECO:0000256" key="1">
    <source>
        <dbReference type="ARBA" id="ARBA00023125"/>
    </source>
</evidence>
<dbReference type="GO" id="GO:0005829">
    <property type="term" value="C:cytosol"/>
    <property type="evidence" value="ECO:0007669"/>
    <property type="project" value="TreeGrafter"/>
</dbReference>
<proteinExistence type="predicted"/>
<name>A0A3R8L119_9FIRM</name>
<dbReference type="Gene3D" id="1.10.260.40">
    <property type="entry name" value="lambda repressor-like DNA-binding domains"/>
    <property type="match status" value="1"/>
</dbReference>
<evidence type="ECO:0000313" key="3">
    <source>
        <dbReference type="EMBL" id="RRK32701.1"/>
    </source>
</evidence>
<sequence length="108" mass="12292">MSKFFDDTMQGLLEAVEIEKRNIPLTEREGMPAPTYYISDNDKELVDKLIELRKKENISQSELAKMTGNTQQAISRLEKKSHSPSLQTFCNILNALGYGITIEKKVMP</sequence>
<dbReference type="InterPro" id="IPR010982">
    <property type="entry name" value="Lambda_DNA-bd_dom_sf"/>
</dbReference>
<dbReference type="CDD" id="cd00093">
    <property type="entry name" value="HTH_XRE"/>
    <property type="match status" value="1"/>
</dbReference>
<reference evidence="3" key="1">
    <citation type="submission" date="2018-10" db="EMBL/GenBank/DDBJ databases">
        <title>Schaedlerella arabinophila gen. nov. sp. nov., isolated from the mouse intestinal tract and comparative analysis with the genome of the closely related altered Schaedler flora strain ASF502.</title>
        <authorList>
            <person name="Miyake S."/>
            <person name="Soh M."/>
            <person name="Seedorf H."/>
        </authorList>
    </citation>
    <scope>NUCLEOTIDE SEQUENCE [LARGE SCALE GENOMIC DNA]</scope>
    <source>
        <strain evidence="3">DSM 106076</strain>
    </source>
</reference>
<dbReference type="SMART" id="SM00530">
    <property type="entry name" value="HTH_XRE"/>
    <property type="match status" value="1"/>
</dbReference>
<dbReference type="Proteomes" id="UP000274920">
    <property type="component" value="Unassembled WGS sequence"/>
</dbReference>